<dbReference type="Proteomes" id="UP001499951">
    <property type="component" value="Unassembled WGS sequence"/>
</dbReference>
<evidence type="ECO:0000313" key="6">
    <source>
        <dbReference type="EMBL" id="GAA0574623.1"/>
    </source>
</evidence>
<comment type="caution">
    <text evidence="6">The sequence shown here is derived from an EMBL/GenBank/DDBJ whole genome shotgun (WGS) entry which is preliminary data.</text>
</comment>
<organism evidence="6 7">
    <name type="scientific">Rhizomicrobium electricum</name>
    <dbReference type="NCBI Taxonomy" id="480070"/>
    <lineage>
        <taxon>Bacteria</taxon>
        <taxon>Pseudomonadati</taxon>
        <taxon>Pseudomonadota</taxon>
        <taxon>Alphaproteobacteria</taxon>
        <taxon>Micropepsales</taxon>
        <taxon>Micropepsaceae</taxon>
        <taxon>Rhizomicrobium</taxon>
    </lineage>
</organism>
<dbReference type="SUPFAM" id="SSF47188">
    <property type="entry name" value="Hemerythrin-like"/>
    <property type="match status" value="1"/>
</dbReference>
<gene>
    <name evidence="6" type="ORF">GCM10008942_24220</name>
</gene>
<accession>A0ABN1EUF1</accession>
<sequence length="136" mass="16299">MNFMEWNKGYSVGIAIFDEEHKKLIAIINQLHETVEAGVDRLALQRISDSLVEYVLMHFRHEEMYFDDWAYPDAAEHISIHTKLRQQVFEYRKQIMEKDSSELAQELAVFLRDWLVQHILVEDRKYGDFLIRKGLR</sequence>
<keyword evidence="7" id="KW-1185">Reference proteome</keyword>
<dbReference type="PANTHER" id="PTHR37164:SF1">
    <property type="entry name" value="BACTERIOHEMERYTHRIN"/>
    <property type="match status" value="1"/>
</dbReference>
<dbReference type="Pfam" id="PF01814">
    <property type="entry name" value="Hemerythrin"/>
    <property type="match status" value="1"/>
</dbReference>
<keyword evidence="2" id="KW-0813">Transport</keyword>
<feature type="domain" description="Hemerythrin-like" evidence="5">
    <location>
        <begin position="13"/>
        <end position="127"/>
    </location>
</feature>
<evidence type="ECO:0000256" key="1">
    <source>
        <dbReference type="ARBA" id="ARBA00010587"/>
    </source>
</evidence>
<dbReference type="InterPro" id="IPR050669">
    <property type="entry name" value="Hemerythrin"/>
</dbReference>
<dbReference type="Gene3D" id="1.20.120.50">
    <property type="entry name" value="Hemerythrin-like"/>
    <property type="match status" value="1"/>
</dbReference>
<evidence type="ECO:0000256" key="4">
    <source>
        <dbReference type="ARBA" id="ARBA00023004"/>
    </source>
</evidence>
<dbReference type="PROSITE" id="PS00550">
    <property type="entry name" value="HEMERYTHRINS"/>
    <property type="match status" value="1"/>
</dbReference>
<dbReference type="InterPro" id="IPR035938">
    <property type="entry name" value="Hemerythrin-like_sf"/>
</dbReference>
<dbReference type="RefSeq" id="WP_166935756.1">
    <property type="nucleotide sequence ID" value="NZ_BAAADD010000006.1"/>
</dbReference>
<dbReference type="NCBIfam" id="TIGR02481">
    <property type="entry name" value="hemeryth_dom"/>
    <property type="match status" value="1"/>
</dbReference>
<dbReference type="CDD" id="cd12107">
    <property type="entry name" value="Hemerythrin"/>
    <property type="match status" value="1"/>
</dbReference>
<dbReference type="InterPro" id="IPR012312">
    <property type="entry name" value="Hemerythrin-like"/>
</dbReference>
<evidence type="ECO:0000313" key="7">
    <source>
        <dbReference type="Proteomes" id="UP001499951"/>
    </source>
</evidence>
<keyword evidence="3" id="KW-0479">Metal-binding</keyword>
<dbReference type="EMBL" id="BAAADD010000006">
    <property type="protein sequence ID" value="GAA0574623.1"/>
    <property type="molecule type" value="Genomic_DNA"/>
</dbReference>
<keyword evidence="4" id="KW-0408">Iron</keyword>
<dbReference type="InterPro" id="IPR016131">
    <property type="entry name" value="Haemerythrin_Fe_BS"/>
</dbReference>
<comment type="similarity">
    <text evidence="1">Belongs to the hemerythrin family.</text>
</comment>
<evidence type="ECO:0000259" key="5">
    <source>
        <dbReference type="Pfam" id="PF01814"/>
    </source>
</evidence>
<dbReference type="NCBIfam" id="NF033749">
    <property type="entry name" value="bact_hemeryth"/>
    <property type="match status" value="1"/>
</dbReference>
<protein>
    <submittedName>
        <fullName evidence="6">Bacteriohemerythrin</fullName>
    </submittedName>
</protein>
<dbReference type="PANTHER" id="PTHR37164">
    <property type="entry name" value="BACTERIOHEMERYTHRIN"/>
    <property type="match status" value="1"/>
</dbReference>
<dbReference type="InterPro" id="IPR012827">
    <property type="entry name" value="Hemerythrin_metal-bd"/>
</dbReference>
<evidence type="ECO:0000256" key="3">
    <source>
        <dbReference type="ARBA" id="ARBA00022723"/>
    </source>
</evidence>
<name>A0ABN1EUF1_9PROT</name>
<evidence type="ECO:0000256" key="2">
    <source>
        <dbReference type="ARBA" id="ARBA00022621"/>
    </source>
</evidence>
<proteinExistence type="inferred from homology"/>
<keyword evidence="2" id="KW-0561">Oxygen transport</keyword>
<reference evidence="6 7" key="1">
    <citation type="journal article" date="2019" name="Int. J. Syst. Evol. Microbiol.">
        <title>The Global Catalogue of Microorganisms (GCM) 10K type strain sequencing project: providing services to taxonomists for standard genome sequencing and annotation.</title>
        <authorList>
            <consortium name="The Broad Institute Genomics Platform"/>
            <consortium name="The Broad Institute Genome Sequencing Center for Infectious Disease"/>
            <person name="Wu L."/>
            <person name="Ma J."/>
        </authorList>
    </citation>
    <scope>NUCLEOTIDE SEQUENCE [LARGE SCALE GENOMIC DNA]</scope>
    <source>
        <strain evidence="6 7">JCM 15089</strain>
    </source>
</reference>